<evidence type="ECO:0008006" key="4">
    <source>
        <dbReference type="Google" id="ProtNLM"/>
    </source>
</evidence>
<evidence type="ECO:0000313" key="3">
    <source>
        <dbReference type="Proteomes" id="UP000680656"/>
    </source>
</evidence>
<evidence type="ECO:0000256" key="1">
    <source>
        <dbReference type="SAM" id="Phobius"/>
    </source>
</evidence>
<keyword evidence="1" id="KW-0812">Transmembrane</keyword>
<dbReference type="AlphaFoldDB" id="A0A8E7AVT3"/>
<dbReference type="GeneID" id="65098117"/>
<dbReference type="Proteomes" id="UP000680656">
    <property type="component" value="Chromosome"/>
</dbReference>
<dbReference type="RefSeq" id="WP_214419051.1">
    <property type="nucleotide sequence ID" value="NZ_CP075546.1"/>
</dbReference>
<dbReference type="KEGG" id="mrtj:KHC33_12995"/>
<accession>A0A8E7AVT3</accession>
<proteinExistence type="predicted"/>
<keyword evidence="3" id="KW-1185">Reference proteome</keyword>
<dbReference type="EMBL" id="CP075546">
    <property type="protein sequence ID" value="QVV88235.1"/>
    <property type="molecule type" value="Genomic_DNA"/>
</dbReference>
<sequence length="409" mass="44408">MKKHVYTLIFILCILISGGSVQAAYSHIAVTDYQITPSVLMPEEKGIVTVTLSNTKTSVDTIPASVETGTNDEISESTGVFPSPVIDSVFLNGKKDIDVLAGNGQFEGQIGPGQSVQISFVIKAPPANGIYFAELLIRLRNQESIKYPIAVNVNTPISAVRQPALILSQSSSGPIRPGESFPVRISLTNRGVSQAKDITVRVKETGTSIAPLQTNAFHIEKLKQGEESSGEITFNTDKNVNPGIHKIPIEILYTTPDKGEIGTSETLSLDIRGEADVSLMSIETDPSRIMKNTPFDLVIRLDNSGTGDAEAVRAWITLPFLGNKEAFIGRIEPHNDAPAVFILDSGESGEYPYTLHVSYQDDWGEHERTENLTLTVQSPPDNTSSIILGILLLIGGFLGYRMWTRRGDV</sequence>
<feature type="transmembrane region" description="Helical" evidence="1">
    <location>
        <begin position="385"/>
        <end position="403"/>
    </location>
</feature>
<dbReference type="PANTHER" id="PTHR35902:SF3">
    <property type="entry name" value="NPCBM-ASSOCIATED, NEW3 DOMAIN OF ALPHA-GALACTOSIDASE"/>
    <property type="match status" value="1"/>
</dbReference>
<evidence type="ECO:0000313" key="2">
    <source>
        <dbReference type="EMBL" id="QVV88235.1"/>
    </source>
</evidence>
<name>A0A8E7AVT3_9EURY</name>
<dbReference type="PANTHER" id="PTHR35902">
    <property type="entry name" value="S-LAYER DOMAIN-LIKE PROTEIN-RELATED"/>
    <property type="match status" value="1"/>
</dbReference>
<keyword evidence="1" id="KW-0472">Membrane</keyword>
<dbReference type="Gene3D" id="2.60.40.10">
    <property type="entry name" value="Immunoglobulins"/>
    <property type="match status" value="1"/>
</dbReference>
<gene>
    <name evidence="2" type="ORF">KHC33_12995</name>
</gene>
<dbReference type="InterPro" id="IPR013783">
    <property type="entry name" value="Ig-like_fold"/>
</dbReference>
<keyword evidence="1" id="KW-1133">Transmembrane helix</keyword>
<reference evidence="2 3" key="1">
    <citation type="submission" date="2021-05" db="EMBL/GenBank/DDBJ databases">
        <title>A novel Methanospirillum isolate from a pyrite-forming mixed culture.</title>
        <authorList>
            <person name="Bunk B."/>
            <person name="Sproer C."/>
            <person name="Spring S."/>
            <person name="Pester M."/>
        </authorList>
    </citation>
    <scope>NUCLEOTIDE SEQUENCE [LARGE SCALE GENOMIC DNA]</scope>
    <source>
        <strain evidence="2 3">J.3.6.1-F.2.7.3</strain>
    </source>
</reference>
<protein>
    <recommendedName>
        <fullName evidence="4">S-layer protein</fullName>
    </recommendedName>
</protein>
<organism evidence="2 3">
    <name type="scientific">Methanospirillum purgamenti</name>
    <dbReference type="NCBI Taxonomy" id="2834276"/>
    <lineage>
        <taxon>Archaea</taxon>
        <taxon>Methanobacteriati</taxon>
        <taxon>Methanobacteriota</taxon>
        <taxon>Stenosarchaea group</taxon>
        <taxon>Methanomicrobia</taxon>
        <taxon>Methanomicrobiales</taxon>
        <taxon>Methanospirillaceae</taxon>
        <taxon>Methanospirillum</taxon>
    </lineage>
</organism>